<accession>A0ACB6FC02</accession>
<gene>
    <name evidence="1" type="ORF">AG0111_0g9534</name>
</gene>
<reference evidence="1 2" key="1">
    <citation type="journal article" date="2019" name="bioRxiv">
        <title>Genomics, evolutionary history and diagnostics of the Alternaria alternata species group including apple and Asian pear pathotypes.</title>
        <authorList>
            <person name="Armitage A.D."/>
            <person name="Cockerton H.M."/>
            <person name="Sreenivasaprasad S."/>
            <person name="Woodhall J.W."/>
            <person name="Lane C.R."/>
            <person name="Harrison R.J."/>
            <person name="Clarkson J.P."/>
        </authorList>
    </citation>
    <scope>NUCLEOTIDE SEQUENCE [LARGE SCALE GENOMIC DNA]</scope>
    <source>
        <strain evidence="1 2">FERA 650</strain>
    </source>
</reference>
<dbReference type="EMBL" id="PDWZ02000010">
    <property type="protein sequence ID" value="KAB2101952.1"/>
    <property type="molecule type" value="Genomic_DNA"/>
</dbReference>
<protein>
    <submittedName>
        <fullName evidence="1">Uncharacterized protein</fullName>
    </submittedName>
</protein>
<proteinExistence type="predicted"/>
<organism evidence="1 2">
    <name type="scientific">Alternaria gaisen</name>
    <dbReference type="NCBI Taxonomy" id="167740"/>
    <lineage>
        <taxon>Eukaryota</taxon>
        <taxon>Fungi</taxon>
        <taxon>Dikarya</taxon>
        <taxon>Ascomycota</taxon>
        <taxon>Pezizomycotina</taxon>
        <taxon>Dothideomycetes</taxon>
        <taxon>Pleosporomycetidae</taxon>
        <taxon>Pleosporales</taxon>
        <taxon>Pleosporineae</taxon>
        <taxon>Pleosporaceae</taxon>
        <taxon>Alternaria</taxon>
        <taxon>Alternaria sect. Alternaria</taxon>
    </lineage>
</organism>
<sequence>MENHYTLRDIRIYCVNEQRRLFIPKTCVENNHLYDATMIEFIAIAEAATFATTWVYELKFHKFLSLPPELRLNVYTHAISPVARCGHGTNTDSVGTIRTRYDIEPTPKTSDQSLTKIVEVFQFIFYLWLLFADVVTAITNIPVANLSLSRSMSHLLIPSNAVWITDYPGAYPQWNTRKGW</sequence>
<comment type="caution">
    <text evidence="1">The sequence shown here is derived from an EMBL/GenBank/DDBJ whole genome shotgun (WGS) entry which is preliminary data.</text>
</comment>
<evidence type="ECO:0000313" key="2">
    <source>
        <dbReference type="Proteomes" id="UP000293547"/>
    </source>
</evidence>
<evidence type="ECO:0000313" key="1">
    <source>
        <dbReference type="EMBL" id="KAB2101952.1"/>
    </source>
</evidence>
<name>A0ACB6FC02_9PLEO</name>
<dbReference type="Proteomes" id="UP000293547">
    <property type="component" value="Unassembled WGS sequence"/>
</dbReference>
<keyword evidence="2" id="KW-1185">Reference proteome</keyword>